<dbReference type="Gene3D" id="3.30.950.30">
    <property type="entry name" value="Schlafen, AAA domain"/>
    <property type="match status" value="1"/>
</dbReference>
<evidence type="ECO:0000313" key="3">
    <source>
        <dbReference type="Proteomes" id="UP001056255"/>
    </source>
</evidence>
<feature type="domain" description="Schlafen AlbA-2" evidence="1">
    <location>
        <begin position="33"/>
        <end position="160"/>
    </location>
</feature>
<name>A0ABY4WRA5_9GAMM</name>
<dbReference type="InterPro" id="IPR007421">
    <property type="entry name" value="Schlafen_AlbA_2_dom"/>
</dbReference>
<evidence type="ECO:0000313" key="2">
    <source>
        <dbReference type="EMBL" id="USH02116.1"/>
    </source>
</evidence>
<dbReference type="EMBL" id="CP082275">
    <property type="protein sequence ID" value="USH02116.1"/>
    <property type="molecule type" value="Genomic_DNA"/>
</dbReference>
<protein>
    <submittedName>
        <fullName evidence="2">ATP-binding protein</fullName>
    </submittedName>
</protein>
<keyword evidence="3" id="KW-1185">Reference proteome</keyword>
<accession>A0ABY4WRA5</accession>
<dbReference type="InterPro" id="IPR038461">
    <property type="entry name" value="Schlafen_AlbA_2_dom_sf"/>
</dbReference>
<dbReference type="Proteomes" id="UP001056255">
    <property type="component" value="Chromosome I"/>
</dbReference>
<gene>
    <name evidence="2" type="ORF">K6Q96_14795</name>
</gene>
<organism evidence="2 3">
    <name type="scientific">Grimontia kaedaensis</name>
    <dbReference type="NCBI Taxonomy" id="2872157"/>
    <lineage>
        <taxon>Bacteria</taxon>
        <taxon>Pseudomonadati</taxon>
        <taxon>Pseudomonadota</taxon>
        <taxon>Gammaproteobacteria</taxon>
        <taxon>Vibrionales</taxon>
        <taxon>Vibrionaceae</taxon>
        <taxon>Grimontia</taxon>
    </lineage>
</organism>
<keyword evidence="2" id="KW-0547">Nucleotide-binding</keyword>
<dbReference type="Pfam" id="PF04326">
    <property type="entry name" value="SLFN_AlbA_2"/>
    <property type="match status" value="1"/>
</dbReference>
<reference evidence="2" key="1">
    <citation type="submission" date="2021-08" db="EMBL/GenBank/DDBJ databases">
        <authorList>
            <person name="Sakaguchi M."/>
            <person name="Kikuchi T."/>
            <person name="Urbanczyk H."/>
        </authorList>
    </citation>
    <scope>NUCLEOTIDE SEQUENCE</scope>
    <source>
        <strain evidence="2">020920N</strain>
    </source>
</reference>
<keyword evidence="2" id="KW-0067">ATP-binding</keyword>
<dbReference type="RefSeq" id="WP_251876644.1">
    <property type="nucleotide sequence ID" value="NZ_CP082275.1"/>
</dbReference>
<proteinExistence type="predicted"/>
<evidence type="ECO:0000259" key="1">
    <source>
        <dbReference type="Pfam" id="PF04326"/>
    </source>
</evidence>
<sequence>MSLQKIQHELFRQFFEKPTRGFLKEIFKDNIGERDYLDFKAEWPQLEQISKHILALANSGGGAIIFGVSEDSDGEFDNRGLEKLVDMAVLSKTLKKFIPIQVKYDVFNFVYDESEPKLAGKRFQVLLVEYSEKLLPVLCLKEGNGLKSSVVYVRDGTQSIVANREQLELLINARIETEYSSTPTLELGYHLEQLKTLCEQVNLLEQEEFFDSNHGLRGFLDFEGDKIYSSFLYEMIDHKKQTIKKMLQ</sequence>
<dbReference type="GO" id="GO:0005524">
    <property type="term" value="F:ATP binding"/>
    <property type="evidence" value="ECO:0007669"/>
    <property type="project" value="UniProtKB-KW"/>
</dbReference>